<evidence type="ECO:0000256" key="2">
    <source>
        <dbReference type="ARBA" id="ARBA00022645"/>
    </source>
</evidence>
<dbReference type="PIRSF" id="PIRSF028757">
    <property type="entry name" value="LD-carboxypeptidase"/>
    <property type="match status" value="1"/>
</dbReference>
<dbReference type="Proteomes" id="UP000648239">
    <property type="component" value="Unassembled WGS sequence"/>
</dbReference>
<dbReference type="CDD" id="cd07025">
    <property type="entry name" value="Peptidase_S66"/>
    <property type="match status" value="1"/>
</dbReference>
<dbReference type="Pfam" id="PF17676">
    <property type="entry name" value="Peptidase_S66C"/>
    <property type="match status" value="1"/>
</dbReference>
<dbReference type="Gene3D" id="3.40.50.10740">
    <property type="entry name" value="Class I glutamine amidotransferase-like"/>
    <property type="match status" value="1"/>
</dbReference>
<dbReference type="InterPro" id="IPR040449">
    <property type="entry name" value="Peptidase_S66_N"/>
</dbReference>
<dbReference type="InterPro" id="IPR040921">
    <property type="entry name" value="Peptidase_S66C"/>
</dbReference>
<name>A0A8J6Y530_9BACT</name>
<feature type="active site" description="Charge relay system" evidence="6">
    <location>
        <position position="277"/>
    </location>
</feature>
<comment type="caution">
    <text evidence="9">The sequence shown here is derived from an EMBL/GenBank/DDBJ whole genome shotgun (WGS) entry which is preliminary data.</text>
</comment>
<keyword evidence="2" id="KW-0121">Carboxypeptidase</keyword>
<dbReference type="GO" id="GO:0008236">
    <property type="term" value="F:serine-type peptidase activity"/>
    <property type="evidence" value="ECO:0007669"/>
    <property type="project" value="UniProtKB-KW"/>
</dbReference>
<evidence type="ECO:0000259" key="8">
    <source>
        <dbReference type="Pfam" id="PF17676"/>
    </source>
</evidence>
<evidence type="ECO:0000256" key="1">
    <source>
        <dbReference type="ARBA" id="ARBA00010233"/>
    </source>
</evidence>
<comment type="similarity">
    <text evidence="1">Belongs to the peptidase S66 family.</text>
</comment>
<dbReference type="EMBL" id="JACXWD010000026">
    <property type="protein sequence ID" value="MBD3868259.1"/>
    <property type="molecule type" value="Genomic_DNA"/>
</dbReference>
<dbReference type="InterPro" id="IPR027461">
    <property type="entry name" value="Carboxypeptidase_A_C_sf"/>
</dbReference>
<organism evidence="9 10">
    <name type="scientific">Candidatus Polarisedimenticola svalbardensis</name>
    <dbReference type="NCBI Taxonomy" id="2886004"/>
    <lineage>
        <taxon>Bacteria</taxon>
        <taxon>Pseudomonadati</taxon>
        <taxon>Acidobacteriota</taxon>
        <taxon>Candidatus Polarisedimenticolia</taxon>
        <taxon>Candidatus Polarisedimenticolales</taxon>
        <taxon>Candidatus Polarisedimenticolaceae</taxon>
        <taxon>Candidatus Polarisedimenticola</taxon>
    </lineage>
</organism>
<evidence type="ECO:0000256" key="5">
    <source>
        <dbReference type="ARBA" id="ARBA00022825"/>
    </source>
</evidence>
<gene>
    <name evidence="9" type="ORF">IFK94_09035</name>
</gene>
<feature type="active site" description="Nucleophile" evidence="6">
    <location>
        <position position="113"/>
    </location>
</feature>
<dbReference type="PANTHER" id="PTHR30237">
    <property type="entry name" value="MURAMOYLTETRAPEPTIDE CARBOXYPEPTIDASE"/>
    <property type="match status" value="1"/>
</dbReference>
<dbReference type="SUPFAM" id="SSF52317">
    <property type="entry name" value="Class I glutamine amidotransferase-like"/>
    <property type="match status" value="1"/>
</dbReference>
<feature type="domain" description="LD-carboxypeptidase C-terminal" evidence="8">
    <location>
        <begin position="176"/>
        <end position="292"/>
    </location>
</feature>
<evidence type="ECO:0000256" key="6">
    <source>
        <dbReference type="PIRSR" id="PIRSR028757-1"/>
    </source>
</evidence>
<dbReference type="GO" id="GO:0006508">
    <property type="term" value="P:proteolysis"/>
    <property type="evidence" value="ECO:0007669"/>
    <property type="project" value="UniProtKB-KW"/>
</dbReference>
<feature type="domain" description="LD-carboxypeptidase N-terminal" evidence="7">
    <location>
        <begin position="17"/>
        <end position="133"/>
    </location>
</feature>
<protein>
    <submittedName>
        <fullName evidence="9">LD-carboxypeptidase</fullName>
    </submittedName>
</protein>
<keyword evidence="4" id="KW-0378">Hydrolase</keyword>
<dbReference type="PANTHER" id="PTHR30237:SF2">
    <property type="entry name" value="MUREIN TETRAPEPTIDE CARBOXYPEPTIDASE"/>
    <property type="match status" value="1"/>
</dbReference>
<dbReference type="AlphaFoldDB" id="A0A8J6Y530"/>
<evidence type="ECO:0000313" key="10">
    <source>
        <dbReference type="Proteomes" id="UP000648239"/>
    </source>
</evidence>
<dbReference type="InterPro" id="IPR027478">
    <property type="entry name" value="LdcA_N"/>
</dbReference>
<feature type="active site" description="Charge relay system" evidence="6">
    <location>
        <position position="206"/>
    </location>
</feature>
<dbReference type="Gene3D" id="3.50.30.60">
    <property type="entry name" value="LD-carboxypeptidase A C-terminal domain-like"/>
    <property type="match status" value="1"/>
</dbReference>
<reference evidence="9 10" key="1">
    <citation type="submission" date="2020-08" db="EMBL/GenBank/DDBJ databases">
        <title>Acidobacteriota in marine sediments use diverse sulfur dissimilation pathways.</title>
        <authorList>
            <person name="Wasmund K."/>
        </authorList>
    </citation>
    <scope>NUCLEOTIDE SEQUENCE [LARGE SCALE GENOMIC DNA]</scope>
    <source>
        <strain evidence="9">MAG AM4</strain>
    </source>
</reference>
<evidence type="ECO:0000313" key="9">
    <source>
        <dbReference type="EMBL" id="MBD3868259.1"/>
    </source>
</evidence>
<dbReference type="SUPFAM" id="SSF141986">
    <property type="entry name" value="LD-carboxypeptidase A C-terminal domain-like"/>
    <property type="match status" value="1"/>
</dbReference>
<evidence type="ECO:0000256" key="3">
    <source>
        <dbReference type="ARBA" id="ARBA00022670"/>
    </source>
</evidence>
<evidence type="ECO:0000259" key="7">
    <source>
        <dbReference type="Pfam" id="PF02016"/>
    </source>
</evidence>
<dbReference type="GO" id="GO:0004180">
    <property type="term" value="F:carboxypeptidase activity"/>
    <property type="evidence" value="ECO:0007669"/>
    <property type="project" value="UniProtKB-KW"/>
</dbReference>
<keyword evidence="3" id="KW-0645">Protease</keyword>
<accession>A0A8J6Y530</accession>
<evidence type="ECO:0000256" key="4">
    <source>
        <dbReference type="ARBA" id="ARBA00022801"/>
    </source>
</evidence>
<dbReference type="InterPro" id="IPR029062">
    <property type="entry name" value="Class_I_gatase-like"/>
</dbReference>
<sequence>MTPPTEPPPLLKRGDTIGVVAPGFAPAPAALRSGIRFLTKAGYTVRVGDHVGGLEGYFPADDGDRADDLNTMVRDPEVKAIWFARGGYGSARILPLVDWAALRRSGKTFIGYSDITALAMAALRKSGTTWLYGPVVTEIGLQQSHHKAGFGRLLRGKDDQLKFRKGQVLVSGKACGRLLGGNLTVLVHLLGTRWMPSLDGAILALEDVGEETYRLDRALTHLRMSGALDRIAGICLGRFNPPPARRRFPPDRSLESMLQDLLGDLNVPVVHDLPFGHIPGKRVLPLGCAATLDTVTRSLGLSPRPGN</sequence>
<dbReference type="Pfam" id="PF02016">
    <property type="entry name" value="Peptidase_S66"/>
    <property type="match status" value="1"/>
</dbReference>
<keyword evidence="5" id="KW-0720">Serine protease</keyword>
<dbReference type="InterPro" id="IPR003507">
    <property type="entry name" value="S66_fam"/>
</dbReference>
<proteinExistence type="inferred from homology"/>